<proteinExistence type="predicted"/>
<dbReference type="AlphaFoldDB" id="A0A0K2V4K9"/>
<dbReference type="EMBL" id="HACA01027711">
    <property type="protein sequence ID" value="CDW45072.1"/>
    <property type="molecule type" value="Transcribed_RNA"/>
</dbReference>
<accession>A0A0K2V4K9</accession>
<reference evidence="1" key="1">
    <citation type="submission" date="2014-05" db="EMBL/GenBank/DDBJ databases">
        <authorList>
            <person name="Chronopoulou M."/>
        </authorList>
    </citation>
    <scope>NUCLEOTIDE SEQUENCE</scope>
    <source>
        <tissue evidence="1">Whole organism</tissue>
    </source>
</reference>
<organism evidence="1">
    <name type="scientific">Lepeophtheirus salmonis</name>
    <name type="common">Salmon louse</name>
    <name type="synonym">Caligus salmonis</name>
    <dbReference type="NCBI Taxonomy" id="72036"/>
    <lineage>
        <taxon>Eukaryota</taxon>
        <taxon>Metazoa</taxon>
        <taxon>Ecdysozoa</taxon>
        <taxon>Arthropoda</taxon>
        <taxon>Crustacea</taxon>
        <taxon>Multicrustacea</taxon>
        <taxon>Hexanauplia</taxon>
        <taxon>Copepoda</taxon>
        <taxon>Siphonostomatoida</taxon>
        <taxon>Caligidae</taxon>
        <taxon>Lepeophtheirus</taxon>
    </lineage>
</organism>
<name>A0A0K2V4K9_LEPSM</name>
<sequence length="35" mass="4145">MYIHRYVSKRSKNHNFVYYLDYNSMSLPVPGIHGG</sequence>
<protein>
    <submittedName>
        <fullName evidence="1">Uncharacterized protein</fullName>
    </submittedName>
</protein>
<evidence type="ECO:0000313" key="1">
    <source>
        <dbReference type="EMBL" id="CDW45072.1"/>
    </source>
</evidence>